<evidence type="ECO:0000256" key="5">
    <source>
        <dbReference type="ARBA" id="ARBA00022741"/>
    </source>
</evidence>
<dbReference type="Gene3D" id="3.30.930.10">
    <property type="entry name" value="Bira Bifunctional Protein, Domain 2"/>
    <property type="match status" value="1"/>
</dbReference>
<keyword evidence="6 10" id="KW-0067">ATP-binding</keyword>
<evidence type="ECO:0000313" key="13">
    <source>
        <dbReference type="Proteomes" id="UP000838672"/>
    </source>
</evidence>
<dbReference type="InterPro" id="IPR004516">
    <property type="entry name" value="HisRS/HisZ"/>
</dbReference>
<dbReference type="PANTHER" id="PTHR43707:SF1">
    <property type="entry name" value="HISTIDINE--TRNA LIGASE, MITOCHONDRIAL-RELATED"/>
    <property type="match status" value="1"/>
</dbReference>
<accession>A0ABM8ZRD2</accession>
<dbReference type="HAMAP" id="MF_00127">
    <property type="entry name" value="His_tRNA_synth"/>
    <property type="match status" value="1"/>
</dbReference>
<dbReference type="PROSITE" id="PS50862">
    <property type="entry name" value="AA_TRNA_LIGASE_II"/>
    <property type="match status" value="1"/>
</dbReference>
<evidence type="ECO:0000259" key="11">
    <source>
        <dbReference type="PROSITE" id="PS50862"/>
    </source>
</evidence>
<dbReference type="SUPFAM" id="SSF55681">
    <property type="entry name" value="Class II aaRS and biotin synthetases"/>
    <property type="match status" value="1"/>
</dbReference>
<gene>
    <name evidence="12" type="primary">hisS_2</name>
    <name evidence="10" type="synonym">hisS</name>
    <name evidence="12" type="ORF">VST7929_00713</name>
</gene>
<sequence>MAKTIQAIRGMNDCLPTETPLWQQVENTIRHVVAAYGYNEIRTPIVEMTPLFKRAIGEVTDVVEKEMYTFDDRNGDSLSLRPEGTAACVRAGIEAGLLYNQEQRLWYMGPMFRHERPQKGRYRQFHQFGLEVFGIDGPDIDAEVIMLTARLWREFGISEHVTLELNSIGSLEARANYRKVLVSFLEQHLDVLDEDCKRRMHTNPLRVLDSKNPDVQAILGDAPQLMDYLDDESKAHFEGLCALLDAAGIAYRINPRLVRGLDYYNRTVFEWVTESLGSQGTVCAGGRYDGLVEQLGGKATPAVGFAMGMERLVLMLQTLELLKPRRSVDVYVVTAGEGTQMAGFKLAEQLRSELPQARIMTHCGGGNFKKQFKRADKVGAVAALVLGEQEVLDGVVTLKDLVGGEQTTLAQSEVAAQLAKLI</sequence>
<comment type="subunit">
    <text evidence="2 10">Homodimer.</text>
</comment>
<evidence type="ECO:0000256" key="3">
    <source>
        <dbReference type="ARBA" id="ARBA00022490"/>
    </source>
</evidence>
<dbReference type="EC" id="6.1.1.21" evidence="10"/>
<evidence type="ECO:0000256" key="7">
    <source>
        <dbReference type="ARBA" id="ARBA00022917"/>
    </source>
</evidence>
<keyword evidence="3 10" id="KW-0963">Cytoplasm</keyword>
<dbReference type="InterPro" id="IPR033656">
    <property type="entry name" value="HisRS_anticodon"/>
</dbReference>
<dbReference type="NCBIfam" id="TIGR00442">
    <property type="entry name" value="hisS"/>
    <property type="match status" value="1"/>
</dbReference>
<dbReference type="InterPro" id="IPR045864">
    <property type="entry name" value="aa-tRNA-synth_II/BPL/LPL"/>
</dbReference>
<keyword evidence="13" id="KW-1185">Reference proteome</keyword>
<dbReference type="CDD" id="cd00859">
    <property type="entry name" value="HisRS_anticodon"/>
    <property type="match status" value="1"/>
</dbReference>
<evidence type="ECO:0000256" key="9">
    <source>
        <dbReference type="ARBA" id="ARBA00047639"/>
    </source>
</evidence>
<evidence type="ECO:0000313" key="12">
    <source>
        <dbReference type="EMBL" id="CAH0532866.1"/>
    </source>
</evidence>
<dbReference type="InterPro" id="IPR036621">
    <property type="entry name" value="Anticodon-bd_dom_sf"/>
</dbReference>
<organism evidence="12 13">
    <name type="scientific">Vibrio stylophorae</name>
    <dbReference type="NCBI Taxonomy" id="659351"/>
    <lineage>
        <taxon>Bacteria</taxon>
        <taxon>Pseudomonadati</taxon>
        <taxon>Pseudomonadota</taxon>
        <taxon>Gammaproteobacteria</taxon>
        <taxon>Vibrionales</taxon>
        <taxon>Vibrionaceae</taxon>
        <taxon>Vibrio</taxon>
    </lineage>
</organism>
<dbReference type="Pfam" id="PF03129">
    <property type="entry name" value="HGTP_anticodon"/>
    <property type="match status" value="1"/>
</dbReference>
<dbReference type="Gene3D" id="3.40.50.800">
    <property type="entry name" value="Anticodon-binding domain"/>
    <property type="match status" value="1"/>
</dbReference>
<keyword evidence="8 10" id="KW-0030">Aminoacyl-tRNA synthetase</keyword>
<dbReference type="PANTHER" id="PTHR43707">
    <property type="entry name" value="HISTIDYL-TRNA SYNTHETASE"/>
    <property type="match status" value="1"/>
</dbReference>
<evidence type="ECO:0000256" key="8">
    <source>
        <dbReference type="ARBA" id="ARBA00023146"/>
    </source>
</evidence>
<dbReference type="InterPro" id="IPR006195">
    <property type="entry name" value="aa-tRNA-synth_II"/>
</dbReference>
<evidence type="ECO:0000256" key="10">
    <source>
        <dbReference type="HAMAP-Rule" id="MF_00127"/>
    </source>
</evidence>
<dbReference type="InterPro" id="IPR015807">
    <property type="entry name" value="His-tRNA-ligase"/>
</dbReference>
<evidence type="ECO:0000256" key="1">
    <source>
        <dbReference type="ARBA" id="ARBA00008226"/>
    </source>
</evidence>
<dbReference type="GO" id="GO:0004821">
    <property type="term" value="F:histidine-tRNA ligase activity"/>
    <property type="evidence" value="ECO:0007669"/>
    <property type="project" value="UniProtKB-EC"/>
</dbReference>
<keyword evidence="7 10" id="KW-0648">Protein biosynthesis</keyword>
<evidence type="ECO:0000256" key="4">
    <source>
        <dbReference type="ARBA" id="ARBA00022598"/>
    </source>
</evidence>
<comment type="similarity">
    <text evidence="1 10">Belongs to the class-II aminoacyl-tRNA synthetase family.</text>
</comment>
<evidence type="ECO:0000256" key="6">
    <source>
        <dbReference type="ARBA" id="ARBA00022840"/>
    </source>
</evidence>
<dbReference type="InterPro" id="IPR041715">
    <property type="entry name" value="HisRS-like_core"/>
</dbReference>
<keyword evidence="5 10" id="KW-0547">Nucleotide-binding</keyword>
<dbReference type="EMBL" id="CAKLDI010000001">
    <property type="protein sequence ID" value="CAH0532866.1"/>
    <property type="molecule type" value="Genomic_DNA"/>
</dbReference>
<dbReference type="PIRSF" id="PIRSF001549">
    <property type="entry name" value="His-tRNA_synth"/>
    <property type="match status" value="1"/>
</dbReference>
<name>A0ABM8ZRD2_9VIBR</name>
<evidence type="ECO:0000256" key="2">
    <source>
        <dbReference type="ARBA" id="ARBA00011738"/>
    </source>
</evidence>
<dbReference type="InterPro" id="IPR004154">
    <property type="entry name" value="Anticodon-bd"/>
</dbReference>
<comment type="subcellular location">
    <subcellularLocation>
        <location evidence="10">Cytoplasm</location>
    </subcellularLocation>
</comment>
<comment type="caution">
    <text evidence="12">The sequence shown here is derived from an EMBL/GenBank/DDBJ whole genome shotgun (WGS) entry which is preliminary data.</text>
</comment>
<dbReference type="SUPFAM" id="SSF52954">
    <property type="entry name" value="Class II aaRS ABD-related"/>
    <property type="match status" value="1"/>
</dbReference>
<proteinExistence type="inferred from homology"/>
<dbReference type="RefSeq" id="WP_237464958.1">
    <property type="nucleotide sequence ID" value="NZ_CAKLDI010000001.1"/>
</dbReference>
<reference evidence="12" key="1">
    <citation type="submission" date="2021-11" db="EMBL/GenBank/DDBJ databases">
        <authorList>
            <person name="Rodrigo-Torres L."/>
            <person name="Arahal R. D."/>
            <person name="Lucena T."/>
        </authorList>
    </citation>
    <scope>NUCLEOTIDE SEQUENCE</scope>
    <source>
        <strain evidence="12">CECT 7929</strain>
    </source>
</reference>
<dbReference type="Pfam" id="PF13393">
    <property type="entry name" value="tRNA-synt_His"/>
    <property type="match status" value="1"/>
</dbReference>
<feature type="domain" description="Aminoacyl-transfer RNA synthetases class-II family profile" evidence="11">
    <location>
        <begin position="21"/>
        <end position="324"/>
    </location>
</feature>
<protein>
    <recommendedName>
        <fullName evidence="10">Histidine--tRNA ligase</fullName>
        <ecNumber evidence="10">6.1.1.21</ecNumber>
    </recommendedName>
    <alternativeName>
        <fullName evidence="10">Histidyl-tRNA synthetase</fullName>
        <shortName evidence="10">HisRS</shortName>
    </alternativeName>
</protein>
<dbReference type="Proteomes" id="UP000838672">
    <property type="component" value="Unassembled WGS sequence"/>
</dbReference>
<dbReference type="CDD" id="cd00773">
    <property type="entry name" value="HisRS-like_core"/>
    <property type="match status" value="1"/>
</dbReference>
<comment type="catalytic activity">
    <reaction evidence="9 10">
        <text>tRNA(His) + L-histidine + ATP = L-histidyl-tRNA(His) + AMP + diphosphate + H(+)</text>
        <dbReference type="Rhea" id="RHEA:17313"/>
        <dbReference type="Rhea" id="RHEA-COMP:9665"/>
        <dbReference type="Rhea" id="RHEA-COMP:9689"/>
        <dbReference type="ChEBI" id="CHEBI:15378"/>
        <dbReference type="ChEBI" id="CHEBI:30616"/>
        <dbReference type="ChEBI" id="CHEBI:33019"/>
        <dbReference type="ChEBI" id="CHEBI:57595"/>
        <dbReference type="ChEBI" id="CHEBI:78442"/>
        <dbReference type="ChEBI" id="CHEBI:78527"/>
        <dbReference type="ChEBI" id="CHEBI:456215"/>
        <dbReference type="EC" id="6.1.1.21"/>
    </reaction>
</comment>
<keyword evidence="4 10" id="KW-0436">Ligase</keyword>